<proteinExistence type="predicted"/>
<keyword evidence="2" id="KW-1185">Reference proteome</keyword>
<organism evidence="1 2">
    <name type="scientific">Lithospermum erythrorhizon</name>
    <name type="common">Purple gromwell</name>
    <name type="synonym">Lithospermum officinale var. erythrorhizon</name>
    <dbReference type="NCBI Taxonomy" id="34254"/>
    <lineage>
        <taxon>Eukaryota</taxon>
        <taxon>Viridiplantae</taxon>
        <taxon>Streptophyta</taxon>
        <taxon>Embryophyta</taxon>
        <taxon>Tracheophyta</taxon>
        <taxon>Spermatophyta</taxon>
        <taxon>Magnoliopsida</taxon>
        <taxon>eudicotyledons</taxon>
        <taxon>Gunneridae</taxon>
        <taxon>Pentapetalae</taxon>
        <taxon>asterids</taxon>
        <taxon>lamiids</taxon>
        <taxon>Boraginales</taxon>
        <taxon>Boraginaceae</taxon>
        <taxon>Boraginoideae</taxon>
        <taxon>Lithospermeae</taxon>
        <taxon>Lithospermum</taxon>
    </lineage>
</organism>
<sequence>MTEDIDDIASPHYHKVTFRNCTFDFSPRLINDYFGLPNGGGTGYNLRTNDIVNVLTGGVVDTWPDKGLPSSRLSVKYAVLYKVGVANWIPTIHNTSVSEALGKFMYMIGTGASLA</sequence>
<comment type="caution">
    <text evidence="1">The sequence shown here is derived from an EMBL/GenBank/DDBJ whole genome shotgun (WGS) entry which is preliminary data.</text>
</comment>
<dbReference type="EMBL" id="BAABME010015925">
    <property type="protein sequence ID" value="GAA0143674.1"/>
    <property type="molecule type" value="Genomic_DNA"/>
</dbReference>
<protein>
    <submittedName>
        <fullName evidence="1">Uncharacterized protein</fullName>
    </submittedName>
</protein>
<evidence type="ECO:0000313" key="2">
    <source>
        <dbReference type="Proteomes" id="UP001454036"/>
    </source>
</evidence>
<name>A0AAV3NWP3_LITER</name>
<reference evidence="1 2" key="1">
    <citation type="submission" date="2024-01" db="EMBL/GenBank/DDBJ databases">
        <title>The complete chloroplast genome sequence of Lithospermum erythrorhizon: insights into the phylogenetic relationship among Boraginaceae species and the maternal lineages of purple gromwells.</title>
        <authorList>
            <person name="Okada T."/>
            <person name="Watanabe K."/>
        </authorList>
    </citation>
    <scope>NUCLEOTIDE SEQUENCE [LARGE SCALE GENOMIC DNA]</scope>
</reference>
<dbReference type="AlphaFoldDB" id="A0AAV3NWP3"/>
<accession>A0AAV3NWP3</accession>
<evidence type="ECO:0000313" key="1">
    <source>
        <dbReference type="EMBL" id="GAA0143674.1"/>
    </source>
</evidence>
<gene>
    <name evidence="1" type="ORF">LIER_35787</name>
</gene>
<dbReference type="Proteomes" id="UP001454036">
    <property type="component" value="Unassembled WGS sequence"/>
</dbReference>